<dbReference type="EMBL" id="JAGGNH010000001">
    <property type="protein sequence ID" value="KAJ0986760.1"/>
    <property type="molecule type" value="Genomic_DNA"/>
</dbReference>
<feature type="transmembrane region" description="Helical" evidence="7">
    <location>
        <begin position="88"/>
        <end position="106"/>
    </location>
</feature>
<keyword evidence="9" id="KW-1185">Reference proteome</keyword>
<feature type="region of interest" description="Disordered" evidence="6">
    <location>
        <begin position="1"/>
        <end position="32"/>
    </location>
</feature>
<reference evidence="8" key="1">
    <citation type="submission" date="2021-03" db="EMBL/GenBank/DDBJ databases">
        <authorList>
            <person name="Li Z."/>
            <person name="Yang C."/>
        </authorList>
    </citation>
    <scope>NUCLEOTIDE SEQUENCE</scope>
    <source>
        <strain evidence="8">Dzin_1.0</strain>
        <tissue evidence="8">Leaf</tissue>
    </source>
</reference>
<dbReference type="GO" id="GO:0006890">
    <property type="term" value="P:retrograde vesicle-mediated transport, Golgi to endoplasmic reticulum"/>
    <property type="evidence" value="ECO:0007669"/>
    <property type="project" value="TreeGrafter"/>
</dbReference>
<dbReference type="GO" id="GO:0006621">
    <property type="term" value="P:protein retention in ER lumen"/>
    <property type="evidence" value="ECO:0007669"/>
    <property type="project" value="TreeGrafter"/>
</dbReference>
<name>A0A9D5HRL0_9LILI</name>
<evidence type="ECO:0000256" key="7">
    <source>
        <dbReference type="SAM" id="Phobius"/>
    </source>
</evidence>
<dbReference type="GO" id="GO:0005783">
    <property type="term" value="C:endoplasmic reticulum"/>
    <property type="evidence" value="ECO:0007669"/>
    <property type="project" value="GOC"/>
</dbReference>
<organism evidence="8 9">
    <name type="scientific">Dioscorea zingiberensis</name>
    <dbReference type="NCBI Taxonomy" id="325984"/>
    <lineage>
        <taxon>Eukaryota</taxon>
        <taxon>Viridiplantae</taxon>
        <taxon>Streptophyta</taxon>
        <taxon>Embryophyta</taxon>
        <taxon>Tracheophyta</taxon>
        <taxon>Spermatophyta</taxon>
        <taxon>Magnoliopsida</taxon>
        <taxon>Liliopsida</taxon>
        <taxon>Dioscoreales</taxon>
        <taxon>Dioscoreaceae</taxon>
        <taxon>Dioscorea</taxon>
    </lineage>
</organism>
<dbReference type="OrthoDB" id="448250at2759"/>
<dbReference type="GO" id="GO:0000139">
    <property type="term" value="C:Golgi membrane"/>
    <property type="evidence" value="ECO:0007669"/>
    <property type="project" value="TreeGrafter"/>
</dbReference>
<evidence type="ECO:0000256" key="1">
    <source>
        <dbReference type="ARBA" id="ARBA00004141"/>
    </source>
</evidence>
<keyword evidence="5 7" id="KW-0472">Membrane</keyword>
<dbReference type="InterPro" id="IPR004932">
    <property type="entry name" value="Rer1"/>
</dbReference>
<keyword evidence="4 7" id="KW-1133">Transmembrane helix</keyword>
<accession>A0A9D5HRL0</accession>
<evidence type="ECO:0000256" key="3">
    <source>
        <dbReference type="ARBA" id="ARBA00022692"/>
    </source>
</evidence>
<evidence type="ECO:0000256" key="5">
    <source>
        <dbReference type="ARBA" id="ARBA00023136"/>
    </source>
</evidence>
<proteinExistence type="inferred from homology"/>
<comment type="caution">
    <text evidence="8">The sequence shown here is derived from an EMBL/GenBank/DDBJ whole genome shotgun (WGS) entry which is preliminary data.</text>
</comment>
<sequence>MEAVIVPEVAEQQPEGPPARPPESMAEPGAPTGPGFGADISSRWASACRRYQYFLDKSTPYVGRRWAGAAVLAFIYVTRVLILQGFYIVTYALAIFILNLLIGFLSPQVDPETQELLDGSSSPALPIKSTDEFRPFVRRLPEFKFWYSIVKAFFIAFIMTFFSVFDVPVFWPILLFYWVLLFTVTMKRQIIHMIKYKYVPFTLGKQRYTGKRVPSNDDLDLDN</sequence>
<dbReference type="AlphaFoldDB" id="A0A9D5HRL0"/>
<protein>
    <recommendedName>
        <fullName evidence="10">Protein RER1</fullName>
    </recommendedName>
</protein>
<feature type="transmembrane region" description="Helical" evidence="7">
    <location>
        <begin position="66"/>
        <end position="82"/>
    </location>
</feature>
<dbReference type="Proteomes" id="UP001085076">
    <property type="component" value="Miscellaneous, Linkage group lg01"/>
</dbReference>
<feature type="transmembrane region" description="Helical" evidence="7">
    <location>
        <begin position="169"/>
        <end position="186"/>
    </location>
</feature>
<keyword evidence="3 7" id="KW-0812">Transmembrane</keyword>
<feature type="transmembrane region" description="Helical" evidence="7">
    <location>
        <begin position="145"/>
        <end position="163"/>
    </location>
</feature>
<evidence type="ECO:0000256" key="4">
    <source>
        <dbReference type="ARBA" id="ARBA00022989"/>
    </source>
</evidence>
<evidence type="ECO:0000313" key="9">
    <source>
        <dbReference type="Proteomes" id="UP001085076"/>
    </source>
</evidence>
<evidence type="ECO:0000313" key="8">
    <source>
        <dbReference type="EMBL" id="KAJ0986760.1"/>
    </source>
</evidence>
<dbReference type="PANTHER" id="PTHR10743">
    <property type="entry name" value="PROTEIN RER1"/>
    <property type="match status" value="1"/>
</dbReference>
<reference evidence="8" key="2">
    <citation type="journal article" date="2022" name="Hortic Res">
        <title>The genome of Dioscorea zingiberensis sheds light on the biosynthesis, origin and evolution of the medicinally important diosgenin saponins.</title>
        <authorList>
            <person name="Li Y."/>
            <person name="Tan C."/>
            <person name="Li Z."/>
            <person name="Guo J."/>
            <person name="Li S."/>
            <person name="Chen X."/>
            <person name="Wang C."/>
            <person name="Dai X."/>
            <person name="Yang H."/>
            <person name="Song W."/>
            <person name="Hou L."/>
            <person name="Xu J."/>
            <person name="Tong Z."/>
            <person name="Xu A."/>
            <person name="Yuan X."/>
            <person name="Wang W."/>
            <person name="Yang Q."/>
            <person name="Chen L."/>
            <person name="Sun Z."/>
            <person name="Wang K."/>
            <person name="Pan B."/>
            <person name="Chen J."/>
            <person name="Bao Y."/>
            <person name="Liu F."/>
            <person name="Qi X."/>
            <person name="Gang D.R."/>
            <person name="Wen J."/>
            <person name="Li J."/>
        </authorList>
    </citation>
    <scope>NUCLEOTIDE SEQUENCE</scope>
    <source>
        <strain evidence="8">Dzin_1.0</strain>
    </source>
</reference>
<gene>
    <name evidence="8" type="ORF">J5N97_005116</name>
</gene>
<comment type="subcellular location">
    <subcellularLocation>
        <location evidence="1">Membrane</location>
        <topology evidence="1">Multi-pass membrane protein</topology>
    </subcellularLocation>
</comment>
<dbReference type="PANTHER" id="PTHR10743:SF28">
    <property type="entry name" value="PROTEIN RER1C"/>
    <property type="match status" value="1"/>
</dbReference>
<comment type="similarity">
    <text evidence="2">Belongs to the RER1 family.</text>
</comment>
<evidence type="ECO:0000256" key="2">
    <source>
        <dbReference type="ARBA" id="ARBA00006070"/>
    </source>
</evidence>
<dbReference type="Pfam" id="PF03248">
    <property type="entry name" value="Rer1"/>
    <property type="match status" value="1"/>
</dbReference>
<evidence type="ECO:0008006" key="10">
    <source>
        <dbReference type="Google" id="ProtNLM"/>
    </source>
</evidence>
<evidence type="ECO:0000256" key="6">
    <source>
        <dbReference type="SAM" id="MobiDB-lite"/>
    </source>
</evidence>